<dbReference type="InterPro" id="IPR002156">
    <property type="entry name" value="RNaseH_domain"/>
</dbReference>
<name>A0A9Q8LI87_PASFU</name>
<dbReference type="AlphaFoldDB" id="A0A9Q8LI87"/>
<reference evidence="2" key="2">
    <citation type="journal article" date="2022" name="Microb. Genom.">
        <title>A chromosome-scale genome assembly of the tomato pathogen Cladosporium fulvum reveals a compartmentalized genome architecture and the presence of a dispensable chromosome.</title>
        <authorList>
            <person name="Zaccaron A.Z."/>
            <person name="Chen L.H."/>
            <person name="Samaras A."/>
            <person name="Stergiopoulos I."/>
        </authorList>
    </citation>
    <scope>NUCLEOTIDE SEQUENCE</scope>
    <source>
        <strain evidence="2">Race5_Kim</strain>
    </source>
</reference>
<dbReference type="GeneID" id="71985115"/>
<dbReference type="Pfam" id="PF00075">
    <property type="entry name" value="RNase_H"/>
    <property type="match status" value="1"/>
</dbReference>
<dbReference type="CDD" id="cd09276">
    <property type="entry name" value="Rnase_HI_RT_non_LTR"/>
    <property type="match status" value="1"/>
</dbReference>
<evidence type="ECO:0000313" key="3">
    <source>
        <dbReference type="Proteomes" id="UP000756132"/>
    </source>
</evidence>
<protein>
    <recommendedName>
        <fullName evidence="1">RNase H type-1 domain-containing protein</fullName>
    </recommendedName>
</protein>
<dbReference type="KEGG" id="ffu:CLAFUR5_05237"/>
<reference evidence="2" key="1">
    <citation type="submission" date="2021-12" db="EMBL/GenBank/DDBJ databases">
        <authorList>
            <person name="Zaccaron A."/>
            <person name="Stergiopoulos I."/>
        </authorList>
    </citation>
    <scope>NUCLEOTIDE SEQUENCE</scope>
    <source>
        <strain evidence="2">Race5_Kim</strain>
    </source>
</reference>
<accession>A0A9Q8LI87</accession>
<sequence>MAYFSRTQALYTDGAYDNMSSKKGGCGYAFFSASLGRWLLAGWSLGKMQSIVDCELLALLAAMQHAADNCVDTKTFILRTESTDARGRITAAREGRPLYHGARTATIVNRILGEIELLEFRGVEVRLEYVKAHSGVEGNELADMMA</sequence>
<gene>
    <name evidence="2" type="ORF">CLAFUR5_05237</name>
</gene>
<dbReference type="PROSITE" id="PS50879">
    <property type="entry name" value="RNASE_H_1"/>
    <property type="match status" value="1"/>
</dbReference>
<dbReference type="GO" id="GO:0003676">
    <property type="term" value="F:nucleic acid binding"/>
    <property type="evidence" value="ECO:0007669"/>
    <property type="project" value="InterPro"/>
</dbReference>
<dbReference type="RefSeq" id="XP_047761459.1">
    <property type="nucleotide sequence ID" value="XM_047904385.1"/>
</dbReference>
<dbReference type="SUPFAM" id="SSF53098">
    <property type="entry name" value="Ribonuclease H-like"/>
    <property type="match status" value="1"/>
</dbReference>
<organism evidence="2 3">
    <name type="scientific">Passalora fulva</name>
    <name type="common">Tomato leaf mold</name>
    <name type="synonym">Cladosporium fulvum</name>
    <dbReference type="NCBI Taxonomy" id="5499"/>
    <lineage>
        <taxon>Eukaryota</taxon>
        <taxon>Fungi</taxon>
        <taxon>Dikarya</taxon>
        <taxon>Ascomycota</taxon>
        <taxon>Pezizomycotina</taxon>
        <taxon>Dothideomycetes</taxon>
        <taxon>Dothideomycetidae</taxon>
        <taxon>Mycosphaerellales</taxon>
        <taxon>Mycosphaerellaceae</taxon>
        <taxon>Fulvia</taxon>
    </lineage>
</organism>
<evidence type="ECO:0000259" key="1">
    <source>
        <dbReference type="PROSITE" id="PS50879"/>
    </source>
</evidence>
<dbReference type="InterPro" id="IPR036397">
    <property type="entry name" value="RNaseH_sf"/>
</dbReference>
<proteinExistence type="predicted"/>
<evidence type="ECO:0000313" key="2">
    <source>
        <dbReference type="EMBL" id="UJO17093.1"/>
    </source>
</evidence>
<dbReference type="InterPro" id="IPR012337">
    <property type="entry name" value="RNaseH-like_sf"/>
</dbReference>
<feature type="domain" description="RNase H type-1" evidence="1">
    <location>
        <begin position="4"/>
        <end position="146"/>
    </location>
</feature>
<dbReference type="Gene3D" id="3.30.420.10">
    <property type="entry name" value="Ribonuclease H-like superfamily/Ribonuclease H"/>
    <property type="match status" value="1"/>
</dbReference>
<dbReference type="Proteomes" id="UP000756132">
    <property type="component" value="Chromosome 4"/>
</dbReference>
<dbReference type="OrthoDB" id="4821037at2759"/>
<dbReference type="GO" id="GO:0004523">
    <property type="term" value="F:RNA-DNA hybrid ribonuclease activity"/>
    <property type="evidence" value="ECO:0007669"/>
    <property type="project" value="InterPro"/>
</dbReference>
<dbReference type="EMBL" id="CP090166">
    <property type="protein sequence ID" value="UJO17093.1"/>
    <property type="molecule type" value="Genomic_DNA"/>
</dbReference>
<keyword evidence="3" id="KW-1185">Reference proteome</keyword>